<dbReference type="InterPro" id="IPR021338">
    <property type="entry name" value="DUF2953"/>
</dbReference>
<accession>A0A7X2YZL7</accession>
<dbReference type="RefSeq" id="WP_330163297.1">
    <property type="nucleotide sequence ID" value="NZ_WNZW01000002.1"/>
</dbReference>
<protein>
    <submittedName>
        <fullName evidence="1">DUF2953 domain-containing protein</fullName>
    </submittedName>
</protein>
<gene>
    <name evidence="1" type="ORF">GNP95_06960</name>
</gene>
<evidence type="ECO:0000313" key="2">
    <source>
        <dbReference type="Proteomes" id="UP000447876"/>
    </source>
</evidence>
<evidence type="ECO:0000313" key="1">
    <source>
        <dbReference type="EMBL" id="MUG44733.1"/>
    </source>
</evidence>
<name>A0A7X2YZL7_9BACL</name>
<dbReference type="Proteomes" id="UP000447876">
    <property type="component" value="Unassembled WGS sequence"/>
</dbReference>
<sequence length="236" mass="27064">MWIWLGVILILLLACIALVLILLSPIKFRLVARKVNWNETVRIEVVTLYGITRLRYEIPYIIFKNMKDGFKVEQKHTSNLEKGEADSSAQDINKDKVRFWADQFYDLLRATRGLKQWMASTLRYVTFDKLDWSTNVAMSNAAHTATLSGVLWGLKTTLIGWLSCYIRLKQTPRLFVVPVFNQPPQFVTEFECSGKIRLGRALYAGFVLIVRVLKVKGGFKKWLSLTVKGNQGSSRS</sequence>
<proteinExistence type="predicted"/>
<organism evidence="1 2">
    <name type="scientific">Paenibacillus woosongensis</name>
    <dbReference type="NCBI Taxonomy" id="307580"/>
    <lineage>
        <taxon>Bacteria</taxon>
        <taxon>Bacillati</taxon>
        <taxon>Bacillota</taxon>
        <taxon>Bacilli</taxon>
        <taxon>Bacillales</taxon>
        <taxon>Paenibacillaceae</taxon>
        <taxon>Paenibacillus</taxon>
    </lineage>
</organism>
<comment type="caution">
    <text evidence="1">The sequence shown here is derived from an EMBL/GenBank/DDBJ whole genome shotgun (WGS) entry which is preliminary data.</text>
</comment>
<reference evidence="1 2" key="1">
    <citation type="submission" date="2019-11" db="EMBL/GenBank/DDBJ databases">
        <title>Draft genome sequences of five Paenibacillus species of dairy origin.</title>
        <authorList>
            <person name="Olajide A.M."/>
            <person name="Chen S."/>
            <person name="Lapointe G."/>
        </authorList>
    </citation>
    <scope>NUCLEOTIDE SEQUENCE [LARGE SCALE GENOMIC DNA]</scope>
    <source>
        <strain evidence="1 2">12CR55</strain>
    </source>
</reference>
<dbReference type="AlphaFoldDB" id="A0A7X2YZL7"/>
<dbReference type="Pfam" id="PF11167">
    <property type="entry name" value="DUF2953"/>
    <property type="match status" value="1"/>
</dbReference>
<dbReference type="EMBL" id="WNZW01000002">
    <property type="protein sequence ID" value="MUG44733.1"/>
    <property type="molecule type" value="Genomic_DNA"/>
</dbReference>